<evidence type="ECO:0000256" key="6">
    <source>
        <dbReference type="ARBA" id="ARBA00022967"/>
    </source>
</evidence>
<dbReference type="PROSITE" id="PS00154">
    <property type="entry name" value="ATPASE_E1_E2"/>
    <property type="match status" value="1"/>
</dbReference>
<keyword evidence="4" id="KW-0547">Nucleotide-binding</keyword>
<dbReference type="Pfam" id="PF00122">
    <property type="entry name" value="E1-E2_ATPase"/>
    <property type="match status" value="1"/>
</dbReference>
<keyword evidence="13" id="KW-1185">Reference proteome</keyword>
<feature type="transmembrane region" description="Helical" evidence="10">
    <location>
        <begin position="717"/>
        <end position="744"/>
    </location>
</feature>
<dbReference type="Pfam" id="PF00689">
    <property type="entry name" value="Cation_ATPase_C"/>
    <property type="match status" value="1"/>
</dbReference>
<organism evidence="12 13">
    <name type="scientific">Massilia hydrophila</name>
    <dbReference type="NCBI Taxonomy" id="3044279"/>
    <lineage>
        <taxon>Bacteria</taxon>
        <taxon>Pseudomonadati</taxon>
        <taxon>Pseudomonadota</taxon>
        <taxon>Betaproteobacteria</taxon>
        <taxon>Burkholderiales</taxon>
        <taxon>Oxalobacteraceae</taxon>
        <taxon>Telluria group</taxon>
        <taxon>Massilia</taxon>
    </lineage>
</organism>
<dbReference type="InterPro" id="IPR023214">
    <property type="entry name" value="HAD_sf"/>
</dbReference>
<dbReference type="InterPro" id="IPR050510">
    <property type="entry name" value="Cation_transp_ATPase_P-type"/>
</dbReference>
<dbReference type="Gene3D" id="2.70.150.10">
    <property type="entry name" value="Calcium-transporting ATPase, cytoplasmic transduction domain A"/>
    <property type="match status" value="1"/>
</dbReference>
<gene>
    <name evidence="12" type="ORF">LE190_04680</name>
</gene>
<feature type="domain" description="Cation-transporting P-type ATPase N-terminal" evidence="11">
    <location>
        <begin position="4"/>
        <end position="65"/>
    </location>
</feature>
<dbReference type="InterPro" id="IPR008250">
    <property type="entry name" value="ATPase_P-typ_transduc_dom_A_sf"/>
</dbReference>
<dbReference type="SUPFAM" id="SSF81653">
    <property type="entry name" value="Calcium ATPase, transduction domain A"/>
    <property type="match status" value="1"/>
</dbReference>
<dbReference type="InterPro" id="IPR023299">
    <property type="entry name" value="ATPase_P-typ_cyto_dom_N"/>
</dbReference>
<accession>A0ABS7YA88</accession>
<keyword evidence="7 10" id="KW-1133">Transmembrane helix</keyword>
<feature type="transmembrane region" description="Helical" evidence="10">
    <location>
        <begin position="821"/>
        <end position="840"/>
    </location>
</feature>
<feature type="transmembrane region" description="Helical" evidence="10">
    <location>
        <begin position="651"/>
        <end position="671"/>
    </location>
</feature>
<feature type="region of interest" description="Disordered" evidence="9">
    <location>
        <begin position="1"/>
        <end position="34"/>
    </location>
</feature>
<name>A0ABS7YA88_9BURK</name>
<dbReference type="SUPFAM" id="SSF56784">
    <property type="entry name" value="HAD-like"/>
    <property type="match status" value="1"/>
</dbReference>
<evidence type="ECO:0000313" key="12">
    <source>
        <dbReference type="EMBL" id="MCA1855219.1"/>
    </source>
</evidence>
<dbReference type="Proteomes" id="UP001198602">
    <property type="component" value="Unassembled WGS sequence"/>
</dbReference>
<dbReference type="Pfam" id="PF00690">
    <property type="entry name" value="Cation_ATPase_N"/>
    <property type="match status" value="1"/>
</dbReference>
<feature type="transmembrane region" description="Helical" evidence="10">
    <location>
        <begin position="69"/>
        <end position="85"/>
    </location>
</feature>
<dbReference type="InterPro" id="IPR036412">
    <property type="entry name" value="HAD-like_sf"/>
</dbReference>
<evidence type="ECO:0000256" key="10">
    <source>
        <dbReference type="SAM" id="Phobius"/>
    </source>
</evidence>
<dbReference type="Gene3D" id="3.40.1110.10">
    <property type="entry name" value="Calcium-transporting ATPase, cytoplasmic domain N"/>
    <property type="match status" value="2"/>
</dbReference>
<dbReference type="InterPro" id="IPR044492">
    <property type="entry name" value="P_typ_ATPase_HD_dom"/>
</dbReference>
<evidence type="ECO:0000259" key="11">
    <source>
        <dbReference type="SMART" id="SM00831"/>
    </source>
</evidence>
<feature type="transmembrane region" description="Helical" evidence="10">
    <location>
        <begin position="788"/>
        <end position="809"/>
    </location>
</feature>
<evidence type="ECO:0000313" key="13">
    <source>
        <dbReference type="Proteomes" id="UP001198602"/>
    </source>
</evidence>
<dbReference type="InterPro" id="IPR023298">
    <property type="entry name" value="ATPase_P-typ_TM_dom_sf"/>
</dbReference>
<evidence type="ECO:0000256" key="1">
    <source>
        <dbReference type="ARBA" id="ARBA00004141"/>
    </source>
</evidence>
<dbReference type="Gene3D" id="3.40.50.1000">
    <property type="entry name" value="HAD superfamily/HAD-like"/>
    <property type="match status" value="2"/>
</dbReference>
<evidence type="ECO:0000256" key="8">
    <source>
        <dbReference type="ARBA" id="ARBA00023136"/>
    </source>
</evidence>
<feature type="transmembrane region" description="Helical" evidence="10">
    <location>
        <begin position="264"/>
        <end position="292"/>
    </location>
</feature>
<dbReference type="Pfam" id="PF00702">
    <property type="entry name" value="Hydrolase"/>
    <property type="match status" value="1"/>
</dbReference>
<reference evidence="12 13" key="1">
    <citation type="submission" date="2021-07" db="EMBL/GenBank/DDBJ databases">
        <title>Characterization of Violacein-producing bacteria and related species.</title>
        <authorList>
            <person name="Wilson H.S."/>
            <person name="De Leon M.E."/>
        </authorList>
    </citation>
    <scope>NUCLEOTIDE SEQUENCE [LARGE SCALE GENOMIC DNA]</scope>
    <source>
        <strain evidence="12 13">HSC-2F05</strain>
    </source>
</reference>
<dbReference type="NCBIfam" id="TIGR01494">
    <property type="entry name" value="ATPase_P-type"/>
    <property type="match status" value="1"/>
</dbReference>
<dbReference type="PANTHER" id="PTHR43294:SF20">
    <property type="entry name" value="P-TYPE ATPASE"/>
    <property type="match status" value="1"/>
</dbReference>
<evidence type="ECO:0000256" key="5">
    <source>
        <dbReference type="ARBA" id="ARBA00022840"/>
    </source>
</evidence>
<dbReference type="SUPFAM" id="SSF81660">
    <property type="entry name" value="Metal cation-transporting ATPase, ATP-binding domain N"/>
    <property type="match status" value="1"/>
</dbReference>
<dbReference type="SFLD" id="SFLDF00027">
    <property type="entry name" value="p-type_atpase"/>
    <property type="match status" value="1"/>
</dbReference>
<dbReference type="SFLD" id="SFLDG00002">
    <property type="entry name" value="C1.7:_P-type_atpase_like"/>
    <property type="match status" value="1"/>
</dbReference>
<evidence type="ECO:0000256" key="4">
    <source>
        <dbReference type="ARBA" id="ARBA00022741"/>
    </source>
</evidence>
<evidence type="ECO:0000256" key="3">
    <source>
        <dbReference type="ARBA" id="ARBA00022692"/>
    </source>
</evidence>
<dbReference type="InterPro" id="IPR004014">
    <property type="entry name" value="ATPase_P-typ_cation-transptr_N"/>
</dbReference>
<dbReference type="InterPro" id="IPR018303">
    <property type="entry name" value="ATPase_P-typ_P_site"/>
</dbReference>
<dbReference type="InterPro" id="IPR059000">
    <property type="entry name" value="ATPase_P-type_domA"/>
</dbReference>
<keyword evidence="6" id="KW-1278">Translocase</keyword>
<dbReference type="PRINTS" id="PR00120">
    <property type="entry name" value="HATPASE"/>
</dbReference>
<dbReference type="PRINTS" id="PR00119">
    <property type="entry name" value="CATATPASE"/>
</dbReference>
<keyword evidence="5" id="KW-0067">ATP-binding</keyword>
<comment type="caution">
    <text evidence="12">The sequence shown here is derived from an EMBL/GenBank/DDBJ whole genome shotgun (WGS) entry which is preliminary data.</text>
</comment>
<dbReference type="InterPro" id="IPR006068">
    <property type="entry name" value="ATPase_P-typ_cation-transptr_C"/>
</dbReference>
<evidence type="ECO:0000256" key="7">
    <source>
        <dbReference type="ARBA" id="ARBA00022989"/>
    </source>
</evidence>
<protein>
    <submittedName>
        <fullName evidence="12">Cation-translocating P-type ATPase</fullName>
    </submittedName>
</protein>
<keyword evidence="8 10" id="KW-0472">Membrane</keyword>
<comment type="similarity">
    <text evidence="2">Belongs to the cation transport ATPase (P-type) (TC 3.A.3) family. Type IIA subfamily.</text>
</comment>
<proteinExistence type="inferred from homology"/>
<dbReference type="EMBL" id="JAHYBX010000001">
    <property type="protein sequence ID" value="MCA1855219.1"/>
    <property type="molecule type" value="Genomic_DNA"/>
</dbReference>
<dbReference type="Gene3D" id="1.20.1110.10">
    <property type="entry name" value="Calcium-transporting ATPase, transmembrane domain"/>
    <property type="match status" value="2"/>
</dbReference>
<dbReference type="SMART" id="SM00831">
    <property type="entry name" value="Cation_ATPase_N"/>
    <property type="match status" value="1"/>
</dbReference>
<feature type="transmembrane region" description="Helical" evidence="10">
    <location>
        <begin position="238"/>
        <end position="258"/>
    </location>
</feature>
<dbReference type="InterPro" id="IPR001757">
    <property type="entry name" value="P_typ_ATPase"/>
</dbReference>
<dbReference type="RefSeq" id="WP_225237590.1">
    <property type="nucleotide sequence ID" value="NZ_JAHYBX010000001.1"/>
</dbReference>
<dbReference type="PANTHER" id="PTHR43294">
    <property type="entry name" value="SODIUM/POTASSIUM-TRANSPORTING ATPASE SUBUNIT ALPHA"/>
    <property type="match status" value="1"/>
</dbReference>
<dbReference type="SUPFAM" id="SSF81665">
    <property type="entry name" value="Calcium ATPase, transmembrane domain M"/>
    <property type="match status" value="1"/>
</dbReference>
<comment type="subcellular location">
    <subcellularLocation>
        <location evidence="1">Membrane</location>
        <topology evidence="1">Multi-pass membrane protein</topology>
    </subcellularLocation>
</comment>
<evidence type="ECO:0000256" key="9">
    <source>
        <dbReference type="SAM" id="MobiDB-lite"/>
    </source>
</evidence>
<evidence type="ECO:0000256" key="2">
    <source>
        <dbReference type="ARBA" id="ARBA00005675"/>
    </source>
</evidence>
<keyword evidence="3 10" id="KW-0812">Transmembrane</keyword>
<sequence>MKRDPGAVPSGLDSGEAARRLARDGPNALPDSGRRRWPRIAADAAREPMHALMVGAALLYLLLGEPLEGGFLFAVVGVMVAMTLYQEGRTERALQALRALGAPMALAWRDGRAQRIPADALVAGDLVELGEGDRVPADGLLLAASGLQIDESLLTGESVPVGKIAAPKDDNAAHAPAPGGADLPWVFSGTLVVQGHGLVRIRATGARSEIGRIGAALGRLAPPPGRLRRETTALARRFALLGGLVSAALVVLLVARGAGPVQALLAGIALAMSMLPGEFPVILTVFPAIGAWRLAHSQVLTRRLAAIEILGSTSALCVDKTGTLTENRMAVARLWRDGVLHDATAGAALTPPQRELLAGALRASRALGSDPMDGAFWRLAGQALPGGGALPAGWTLVHEYGLTPARRALVHVWDEGDGSLLAAAKGAPETVVAMCRLDAAQRTAALDAAAAMAVDGLRLLAVAQARLPAGTARWPADPAAFDFELLGLAALADPLRADIPAAVGACRTAGLRVLMITGDHAGTARAIARQAGLAADGPGAVLSGAEIATLDDAALARRLDGVGVCARIAPEQKLRIVQALQRQGAVVAMTGDGVNDAPALRAADVGVAMGLRGTDVAREAAELTLLDDRFSSLVEAIAAGRRIFGNMRKSMRYVMAAHVPIAGMALLPALLGWPILLYPLHIVFLELVITPACSVAFENEPAEADLMRRPPRPPGDVLFGGRAIASALLQGIWLLCLLGALYGWALARLPEPEARATAFVGLVLGNLALLVSNRQGHGVIRILRTGNPVFWGIVGMALLLLGLAVWLPALAGLLSLAPPPASALAATGGVALLALGGLELRKWTALHPWRHPTA</sequence>
<dbReference type="SFLD" id="SFLDS00003">
    <property type="entry name" value="Haloacid_Dehalogenase"/>
    <property type="match status" value="1"/>
</dbReference>